<name>A0A1G4AVQ8_9PEZI</name>
<comment type="caution">
    <text evidence="1">The sequence shown here is derived from an EMBL/GenBank/DDBJ whole genome shotgun (WGS) entry which is preliminary data.</text>
</comment>
<organism evidence="1 2">
    <name type="scientific">Colletotrichum orchidophilum</name>
    <dbReference type="NCBI Taxonomy" id="1209926"/>
    <lineage>
        <taxon>Eukaryota</taxon>
        <taxon>Fungi</taxon>
        <taxon>Dikarya</taxon>
        <taxon>Ascomycota</taxon>
        <taxon>Pezizomycotina</taxon>
        <taxon>Sordariomycetes</taxon>
        <taxon>Hypocreomycetidae</taxon>
        <taxon>Glomerellales</taxon>
        <taxon>Glomerellaceae</taxon>
        <taxon>Colletotrichum</taxon>
    </lineage>
</organism>
<dbReference type="AlphaFoldDB" id="A0A1G4AVQ8"/>
<evidence type="ECO:0000313" key="1">
    <source>
        <dbReference type="EMBL" id="OHE93234.1"/>
    </source>
</evidence>
<dbReference type="GeneID" id="34564593"/>
<gene>
    <name evidence="1" type="ORF">CORC01_11459</name>
</gene>
<reference evidence="1 2" key="1">
    <citation type="submission" date="2016-09" db="EMBL/GenBank/DDBJ databases">
        <authorList>
            <person name="Capua I."/>
            <person name="De Benedictis P."/>
            <person name="Joannis T."/>
            <person name="Lombin L.H."/>
            <person name="Cattoli G."/>
        </authorList>
    </citation>
    <scope>NUCLEOTIDE SEQUENCE [LARGE SCALE GENOMIC DNA]</scope>
    <source>
        <strain evidence="1 2">IMI 309357</strain>
    </source>
</reference>
<accession>A0A1G4AVQ8</accession>
<sequence length="95" mass="10047">MRLLHGLKHAPSTSCFASISPSRGSPVKPVPDVAAGQVGIEKLRCQDSGLRSLVYAVPCGPQPPHSVPVECIRRCSFRFGSPVPVGRMNTPSAPN</sequence>
<keyword evidence="2" id="KW-1185">Reference proteome</keyword>
<proteinExistence type="predicted"/>
<dbReference type="Proteomes" id="UP000176998">
    <property type="component" value="Unassembled WGS sequence"/>
</dbReference>
<protein>
    <submittedName>
        <fullName evidence="1">Uncharacterized protein</fullName>
    </submittedName>
</protein>
<evidence type="ECO:0000313" key="2">
    <source>
        <dbReference type="Proteomes" id="UP000176998"/>
    </source>
</evidence>
<dbReference type="RefSeq" id="XP_022470400.1">
    <property type="nucleotide sequence ID" value="XM_022623083.1"/>
</dbReference>
<dbReference type="EMBL" id="MJBS01000125">
    <property type="protein sequence ID" value="OHE93234.1"/>
    <property type="molecule type" value="Genomic_DNA"/>
</dbReference>